<evidence type="ECO:0000313" key="1">
    <source>
        <dbReference type="EMBL" id="KAI8537986.1"/>
    </source>
</evidence>
<accession>A0ACC0MAD1</accession>
<evidence type="ECO:0000313" key="2">
    <source>
        <dbReference type="Proteomes" id="UP001062846"/>
    </source>
</evidence>
<dbReference type="EMBL" id="CM046396">
    <property type="protein sequence ID" value="KAI8537986.1"/>
    <property type="molecule type" value="Genomic_DNA"/>
</dbReference>
<comment type="caution">
    <text evidence="1">The sequence shown here is derived from an EMBL/GenBank/DDBJ whole genome shotgun (WGS) entry which is preliminary data.</text>
</comment>
<reference evidence="1" key="1">
    <citation type="submission" date="2022-02" db="EMBL/GenBank/DDBJ databases">
        <title>Plant Genome Project.</title>
        <authorList>
            <person name="Zhang R.-G."/>
        </authorList>
    </citation>
    <scope>NUCLEOTIDE SEQUENCE</scope>
    <source>
        <strain evidence="1">AT1</strain>
    </source>
</reference>
<dbReference type="Proteomes" id="UP001062846">
    <property type="component" value="Chromosome 9"/>
</dbReference>
<protein>
    <submittedName>
        <fullName evidence="1">Uncharacterized protein</fullName>
    </submittedName>
</protein>
<proteinExistence type="predicted"/>
<gene>
    <name evidence="1" type="ORF">RHMOL_Rhmol09G0066000</name>
</gene>
<organism evidence="1 2">
    <name type="scientific">Rhododendron molle</name>
    <name type="common">Chinese azalea</name>
    <name type="synonym">Azalea mollis</name>
    <dbReference type="NCBI Taxonomy" id="49168"/>
    <lineage>
        <taxon>Eukaryota</taxon>
        <taxon>Viridiplantae</taxon>
        <taxon>Streptophyta</taxon>
        <taxon>Embryophyta</taxon>
        <taxon>Tracheophyta</taxon>
        <taxon>Spermatophyta</taxon>
        <taxon>Magnoliopsida</taxon>
        <taxon>eudicotyledons</taxon>
        <taxon>Gunneridae</taxon>
        <taxon>Pentapetalae</taxon>
        <taxon>asterids</taxon>
        <taxon>Ericales</taxon>
        <taxon>Ericaceae</taxon>
        <taxon>Ericoideae</taxon>
        <taxon>Rhodoreae</taxon>
        <taxon>Rhododendron</taxon>
    </lineage>
</organism>
<keyword evidence="2" id="KW-1185">Reference proteome</keyword>
<name>A0ACC0MAD1_RHOML</name>
<sequence length="127" mass="14197">MLHGLRESGKIVGVLLSNETPSQESETVLNVMFTSQPSARWLEETTGLPNSKDVAEVLLVKWTLAWVIGIILLVATIMGVGNWSRWLMDLFSIQDNDSAEDETNHDDNSEMICAKSFKAFRLLNACR</sequence>